<keyword evidence="2" id="KW-1185">Reference proteome</keyword>
<reference evidence="1" key="1">
    <citation type="submission" date="2023-10" db="EMBL/GenBank/DDBJ databases">
        <authorList>
            <person name="Chen Y."/>
            <person name="Shah S."/>
            <person name="Dougan E. K."/>
            <person name="Thang M."/>
            <person name="Chan C."/>
        </authorList>
    </citation>
    <scope>NUCLEOTIDE SEQUENCE [LARGE SCALE GENOMIC DNA]</scope>
</reference>
<proteinExistence type="predicted"/>
<protein>
    <recommendedName>
        <fullName evidence="3">Pre-mRNA-splicing factor 38</fullName>
    </recommendedName>
</protein>
<evidence type="ECO:0000313" key="1">
    <source>
        <dbReference type="EMBL" id="CAK0877962.1"/>
    </source>
</evidence>
<dbReference type="Proteomes" id="UP001189429">
    <property type="component" value="Unassembled WGS sequence"/>
</dbReference>
<evidence type="ECO:0000313" key="2">
    <source>
        <dbReference type="Proteomes" id="UP001189429"/>
    </source>
</evidence>
<organism evidence="1 2">
    <name type="scientific">Prorocentrum cordatum</name>
    <dbReference type="NCBI Taxonomy" id="2364126"/>
    <lineage>
        <taxon>Eukaryota</taxon>
        <taxon>Sar</taxon>
        <taxon>Alveolata</taxon>
        <taxon>Dinophyceae</taxon>
        <taxon>Prorocentrales</taxon>
        <taxon>Prorocentraceae</taxon>
        <taxon>Prorocentrum</taxon>
    </lineage>
</organism>
<sequence>MARSYSQPAHYRSSRYTDLQQRCYEFEQLRQTQPLMKKVLPYDASCEDITVNTDLSFLNAFVNKKLDEGAKPYEDLADRLARKSEMGGGKARPPSCPTAAARAVGNLAGSARVAFASSPSLWGIQAIAVL</sequence>
<dbReference type="EMBL" id="CAUYUJ010017793">
    <property type="protein sequence ID" value="CAK0877962.1"/>
    <property type="molecule type" value="Genomic_DNA"/>
</dbReference>
<comment type="caution">
    <text evidence="1">The sequence shown here is derived from an EMBL/GenBank/DDBJ whole genome shotgun (WGS) entry which is preliminary data.</text>
</comment>
<gene>
    <name evidence="1" type="ORF">PCOR1329_LOCUS61867</name>
</gene>
<name>A0ABN9VWH4_9DINO</name>
<accession>A0ABN9VWH4</accession>
<evidence type="ECO:0008006" key="3">
    <source>
        <dbReference type="Google" id="ProtNLM"/>
    </source>
</evidence>